<evidence type="ECO:0000256" key="6">
    <source>
        <dbReference type="ARBA" id="ARBA00023136"/>
    </source>
</evidence>
<keyword evidence="2 7" id="KW-0813">Transport</keyword>
<comment type="similarity">
    <text evidence="7">Belongs to the binding-protein-dependent transport system permease family.</text>
</comment>
<dbReference type="GO" id="GO:0005886">
    <property type="term" value="C:plasma membrane"/>
    <property type="evidence" value="ECO:0007669"/>
    <property type="project" value="UniProtKB-SubCell"/>
</dbReference>
<gene>
    <name evidence="9" type="ORF">IAB26_07705</name>
</gene>
<organism evidence="9 10">
    <name type="scientific">Candidatus Limivivens merdigallinarum</name>
    <dbReference type="NCBI Taxonomy" id="2840859"/>
    <lineage>
        <taxon>Bacteria</taxon>
        <taxon>Bacillati</taxon>
        <taxon>Bacillota</taxon>
        <taxon>Clostridia</taxon>
        <taxon>Lachnospirales</taxon>
        <taxon>Lachnospiraceae</taxon>
        <taxon>Lachnospiraceae incertae sedis</taxon>
        <taxon>Candidatus Limivivens</taxon>
    </lineage>
</organism>
<evidence type="ECO:0000256" key="2">
    <source>
        <dbReference type="ARBA" id="ARBA00022448"/>
    </source>
</evidence>
<keyword evidence="4 7" id="KW-0812">Transmembrane</keyword>
<evidence type="ECO:0000256" key="4">
    <source>
        <dbReference type="ARBA" id="ARBA00022692"/>
    </source>
</evidence>
<dbReference type="Gene3D" id="1.10.3720.10">
    <property type="entry name" value="MetI-like"/>
    <property type="match status" value="1"/>
</dbReference>
<dbReference type="PANTHER" id="PTHR32243:SF18">
    <property type="entry name" value="INNER MEMBRANE ABC TRANSPORTER PERMEASE PROTEIN YCJP"/>
    <property type="match status" value="1"/>
</dbReference>
<reference evidence="9" key="1">
    <citation type="submission" date="2020-10" db="EMBL/GenBank/DDBJ databases">
        <authorList>
            <person name="Gilroy R."/>
        </authorList>
    </citation>
    <scope>NUCLEOTIDE SEQUENCE</scope>
    <source>
        <strain evidence="9">ChiSjej3B21-11622</strain>
    </source>
</reference>
<name>A0A9D0ZVY8_9FIRM</name>
<dbReference type="SUPFAM" id="SSF161098">
    <property type="entry name" value="MetI-like"/>
    <property type="match status" value="1"/>
</dbReference>
<dbReference type="InterPro" id="IPR000515">
    <property type="entry name" value="MetI-like"/>
</dbReference>
<dbReference type="GO" id="GO:0055085">
    <property type="term" value="P:transmembrane transport"/>
    <property type="evidence" value="ECO:0007669"/>
    <property type="project" value="InterPro"/>
</dbReference>
<feature type="transmembrane region" description="Helical" evidence="7">
    <location>
        <begin position="12"/>
        <end position="31"/>
    </location>
</feature>
<reference evidence="9" key="2">
    <citation type="journal article" date="2021" name="PeerJ">
        <title>Extensive microbial diversity within the chicken gut microbiome revealed by metagenomics and culture.</title>
        <authorList>
            <person name="Gilroy R."/>
            <person name="Ravi A."/>
            <person name="Getino M."/>
            <person name="Pursley I."/>
            <person name="Horton D.L."/>
            <person name="Alikhan N.F."/>
            <person name="Baker D."/>
            <person name="Gharbi K."/>
            <person name="Hall N."/>
            <person name="Watson M."/>
            <person name="Adriaenssens E.M."/>
            <person name="Foster-Nyarko E."/>
            <person name="Jarju S."/>
            <person name="Secka A."/>
            <person name="Antonio M."/>
            <person name="Oren A."/>
            <person name="Chaudhuri R.R."/>
            <person name="La Ragione R."/>
            <person name="Hildebrand F."/>
            <person name="Pallen M.J."/>
        </authorList>
    </citation>
    <scope>NUCLEOTIDE SEQUENCE</scope>
    <source>
        <strain evidence="9">ChiSjej3B21-11622</strain>
    </source>
</reference>
<keyword evidence="5 7" id="KW-1133">Transmembrane helix</keyword>
<dbReference type="Pfam" id="PF00528">
    <property type="entry name" value="BPD_transp_1"/>
    <property type="match status" value="1"/>
</dbReference>
<evidence type="ECO:0000313" key="9">
    <source>
        <dbReference type="EMBL" id="HIQ96430.1"/>
    </source>
</evidence>
<comment type="caution">
    <text evidence="9">The sequence shown here is derived from an EMBL/GenBank/DDBJ whole genome shotgun (WGS) entry which is preliminary data.</text>
</comment>
<feature type="transmembrane region" description="Helical" evidence="7">
    <location>
        <begin position="183"/>
        <end position="205"/>
    </location>
</feature>
<keyword evidence="3" id="KW-1003">Cell membrane</keyword>
<dbReference type="AlphaFoldDB" id="A0A9D0ZVY8"/>
<feature type="transmembrane region" description="Helical" evidence="7">
    <location>
        <begin position="139"/>
        <end position="162"/>
    </location>
</feature>
<evidence type="ECO:0000256" key="1">
    <source>
        <dbReference type="ARBA" id="ARBA00004651"/>
    </source>
</evidence>
<evidence type="ECO:0000256" key="3">
    <source>
        <dbReference type="ARBA" id="ARBA00022475"/>
    </source>
</evidence>
<proteinExistence type="inferred from homology"/>
<accession>A0A9D0ZVY8</accession>
<evidence type="ECO:0000313" key="10">
    <source>
        <dbReference type="Proteomes" id="UP000886886"/>
    </source>
</evidence>
<dbReference type="CDD" id="cd06261">
    <property type="entry name" value="TM_PBP2"/>
    <property type="match status" value="1"/>
</dbReference>
<dbReference type="InterPro" id="IPR050901">
    <property type="entry name" value="BP-dep_ABC_trans_perm"/>
</dbReference>
<evidence type="ECO:0000256" key="7">
    <source>
        <dbReference type="RuleBase" id="RU363032"/>
    </source>
</evidence>
<feature type="transmembrane region" description="Helical" evidence="7">
    <location>
        <begin position="72"/>
        <end position="94"/>
    </location>
</feature>
<dbReference type="PANTHER" id="PTHR32243">
    <property type="entry name" value="MALTOSE TRANSPORT SYSTEM PERMEASE-RELATED"/>
    <property type="match status" value="1"/>
</dbReference>
<dbReference type="PROSITE" id="PS50928">
    <property type="entry name" value="ABC_TM1"/>
    <property type="match status" value="1"/>
</dbReference>
<keyword evidence="6 7" id="KW-0472">Membrane</keyword>
<dbReference type="InterPro" id="IPR035906">
    <property type="entry name" value="MetI-like_sf"/>
</dbReference>
<evidence type="ECO:0000256" key="5">
    <source>
        <dbReference type="ARBA" id="ARBA00022989"/>
    </source>
</evidence>
<feature type="transmembrane region" description="Helical" evidence="7">
    <location>
        <begin position="106"/>
        <end position="127"/>
    </location>
</feature>
<comment type="subcellular location">
    <subcellularLocation>
        <location evidence="1 7">Cell membrane</location>
        <topology evidence="1 7">Multi-pass membrane protein</topology>
    </subcellularLocation>
</comment>
<sequence length="277" mass="30870">MKQKKLAGGIFRYLILICLSLVVLVPILWMVSTAFKTEAETYSPTPIWIPSEISLESFKKFFGLYNFGGMTINSLITCLGAMIVCVVFSCLAGYGVTRFHFKGKKTFMGFLLVTQMFPSVMMVVPFYSVLTTYHMTNTLFGLIIVYAATNIAFSTWMMTSYFKTIPVELDEAARVDGANSFTIFRKIVLPLTVPGIAAVAIFVLINGWNEYMFSSVLVSKDSMKTLTVGIVALNTQNQVHWNDMMAASTMSCLPLLILFLCFQRYFIAGMTSGAVKN</sequence>
<feature type="transmembrane region" description="Helical" evidence="7">
    <location>
        <begin position="244"/>
        <end position="262"/>
    </location>
</feature>
<dbReference type="Proteomes" id="UP000886886">
    <property type="component" value="Unassembled WGS sequence"/>
</dbReference>
<dbReference type="EMBL" id="DVFT01000114">
    <property type="protein sequence ID" value="HIQ96430.1"/>
    <property type="molecule type" value="Genomic_DNA"/>
</dbReference>
<feature type="domain" description="ABC transmembrane type-1" evidence="8">
    <location>
        <begin position="71"/>
        <end position="262"/>
    </location>
</feature>
<protein>
    <submittedName>
        <fullName evidence="9">Carbohydrate ABC transporter permease</fullName>
    </submittedName>
</protein>
<evidence type="ECO:0000259" key="8">
    <source>
        <dbReference type="PROSITE" id="PS50928"/>
    </source>
</evidence>